<evidence type="ECO:0000313" key="2">
    <source>
        <dbReference type="Proteomes" id="UP000664303"/>
    </source>
</evidence>
<proteinExistence type="predicted"/>
<organism evidence="1 2">
    <name type="scientific">Parahaliea mediterranea</name>
    <dbReference type="NCBI Taxonomy" id="651086"/>
    <lineage>
        <taxon>Bacteria</taxon>
        <taxon>Pseudomonadati</taxon>
        <taxon>Pseudomonadota</taxon>
        <taxon>Gammaproteobacteria</taxon>
        <taxon>Cellvibrionales</taxon>
        <taxon>Halieaceae</taxon>
        <taxon>Parahaliea</taxon>
    </lineage>
</organism>
<reference evidence="1" key="1">
    <citation type="submission" date="2021-02" db="EMBL/GenBank/DDBJ databases">
        <title>PHA producing bacteria isolated from coastal sediment in Guangdong, Shenzhen.</title>
        <authorList>
            <person name="Zheng W."/>
            <person name="Yu S."/>
            <person name="Huang Y."/>
        </authorList>
    </citation>
    <scope>NUCLEOTIDE SEQUENCE</scope>
    <source>
        <strain evidence="1">TN14-10</strain>
    </source>
</reference>
<sequence length="104" mass="11491">MPSVKIHREAALKLEEAAAWYESELKGLGSRFIDALDHAQALLSEPNPPLTPKHGQAAQLGAKKLILHKFPFSLVTMSSQDSIVVIALAHHARRPGYWRSRADT</sequence>
<dbReference type="AlphaFoldDB" id="A0A939DDP0"/>
<gene>
    <name evidence="1" type="ORF">JYP50_06990</name>
</gene>
<dbReference type="Proteomes" id="UP000664303">
    <property type="component" value="Unassembled WGS sequence"/>
</dbReference>
<evidence type="ECO:0000313" key="1">
    <source>
        <dbReference type="EMBL" id="MBN7796328.1"/>
    </source>
</evidence>
<dbReference type="Gene3D" id="3.30.2310.20">
    <property type="entry name" value="RelE-like"/>
    <property type="match status" value="1"/>
</dbReference>
<protein>
    <recommendedName>
        <fullName evidence="3">Type II toxin-antitoxin system RelE/ParE family toxin</fullName>
    </recommendedName>
</protein>
<comment type="caution">
    <text evidence="1">The sequence shown here is derived from an EMBL/GenBank/DDBJ whole genome shotgun (WGS) entry which is preliminary data.</text>
</comment>
<accession>A0A939DDP0</accession>
<name>A0A939DDP0_9GAMM</name>
<dbReference type="EMBL" id="JAFKCZ010000005">
    <property type="protein sequence ID" value="MBN7796328.1"/>
    <property type="molecule type" value="Genomic_DNA"/>
</dbReference>
<dbReference type="InterPro" id="IPR035093">
    <property type="entry name" value="RelE/ParE_toxin_dom_sf"/>
</dbReference>
<evidence type="ECO:0008006" key="3">
    <source>
        <dbReference type="Google" id="ProtNLM"/>
    </source>
</evidence>
<keyword evidence="2" id="KW-1185">Reference proteome</keyword>
<dbReference type="RefSeq" id="WP_206559783.1">
    <property type="nucleotide sequence ID" value="NZ_JAFKCZ010000005.1"/>
</dbReference>